<evidence type="ECO:0000256" key="1">
    <source>
        <dbReference type="SAM" id="SignalP"/>
    </source>
</evidence>
<evidence type="ECO:0000259" key="2">
    <source>
        <dbReference type="SMART" id="SM00866"/>
    </source>
</evidence>
<evidence type="ECO:0000313" key="3">
    <source>
        <dbReference type="EMBL" id="GCB92479.1"/>
    </source>
</evidence>
<dbReference type="InterPro" id="IPR050679">
    <property type="entry name" value="Bact_HTH_transcr_reg"/>
</dbReference>
<dbReference type="GO" id="GO:0045892">
    <property type="term" value="P:negative regulation of DNA-templated transcription"/>
    <property type="evidence" value="ECO:0007669"/>
    <property type="project" value="TreeGrafter"/>
</dbReference>
<dbReference type="InterPro" id="IPR028978">
    <property type="entry name" value="Chorismate_lyase_/UTRA_dom_sf"/>
</dbReference>
<comment type="caution">
    <text evidence="3">The sequence shown here is derived from an EMBL/GenBank/DDBJ whole genome shotgun (WGS) entry which is preliminary data.</text>
</comment>
<dbReference type="SUPFAM" id="SSF64288">
    <property type="entry name" value="Chorismate lyase-like"/>
    <property type="match status" value="1"/>
</dbReference>
<protein>
    <submittedName>
        <fullName evidence="3">GntR family transcriptional regulator</fullName>
    </submittedName>
</protein>
<proteinExistence type="predicted"/>
<sequence>MRRRRFVLDGKPVLWATSFLPAALVAGSAVVDEDTGPGGIYARLAELGSAPVHFREEVRSRMPSEGEVDRLRLGAGTPVIVIVRTAFADGGRAVEVNEMVLDSAAYVLEYDVRA</sequence>
<dbReference type="PANTHER" id="PTHR44846">
    <property type="entry name" value="MANNOSYL-D-GLYCERATE TRANSPORT/METABOLISM SYSTEM REPRESSOR MNGR-RELATED"/>
    <property type="match status" value="1"/>
</dbReference>
<dbReference type="Pfam" id="PF07702">
    <property type="entry name" value="UTRA"/>
    <property type="match status" value="1"/>
</dbReference>
<name>A0A401R4I9_STRNR</name>
<dbReference type="Proteomes" id="UP000288351">
    <property type="component" value="Unassembled WGS sequence"/>
</dbReference>
<feature type="domain" description="UbiC transcription regulator-associated" evidence="2">
    <location>
        <begin position="1"/>
        <end position="107"/>
    </location>
</feature>
<gene>
    <name evidence="3" type="ORF">SALB_05245</name>
</gene>
<evidence type="ECO:0000313" key="4">
    <source>
        <dbReference type="Proteomes" id="UP000288351"/>
    </source>
</evidence>
<dbReference type="SMART" id="SM00866">
    <property type="entry name" value="UTRA"/>
    <property type="match status" value="1"/>
</dbReference>
<reference evidence="3 4" key="1">
    <citation type="journal article" date="2019" name="Microbiol. Resour. Announc.">
        <title>Draft Genome Sequence of the Most Traditional epsilon-Poly-l-Lysine Producer, Streptomyces albulus NBRC14147.</title>
        <authorList>
            <person name="Yamanaka K."/>
            <person name="Hamano Y."/>
        </authorList>
    </citation>
    <scope>NUCLEOTIDE SEQUENCE [LARGE SCALE GENOMIC DNA]</scope>
    <source>
        <strain evidence="3 4">NBRC 14147</strain>
    </source>
</reference>
<dbReference type="InterPro" id="IPR011663">
    <property type="entry name" value="UTRA"/>
</dbReference>
<feature type="signal peptide" evidence="1">
    <location>
        <begin position="1"/>
        <end position="22"/>
    </location>
</feature>
<dbReference type="PANTHER" id="PTHR44846:SF17">
    <property type="entry name" value="GNTR-FAMILY TRANSCRIPTIONAL REGULATOR"/>
    <property type="match status" value="1"/>
</dbReference>
<dbReference type="Gene3D" id="3.40.1410.10">
    <property type="entry name" value="Chorismate lyase-like"/>
    <property type="match status" value="1"/>
</dbReference>
<accession>A0A401R4I9</accession>
<dbReference type="AlphaFoldDB" id="A0A401R4I9"/>
<dbReference type="EMBL" id="BHXC01000006">
    <property type="protein sequence ID" value="GCB92479.1"/>
    <property type="molecule type" value="Genomic_DNA"/>
</dbReference>
<feature type="chain" id="PRO_5038925331" evidence="1">
    <location>
        <begin position="23"/>
        <end position="114"/>
    </location>
</feature>
<dbReference type="GO" id="GO:0003677">
    <property type="term" value="F:DNA binding"/>
    <property type="evidence" value="ECO:0007669"/>
    <property type="project" value="InterPro"/>
</dbReference>
<keyword evidence="1" id="KW-0732">Signal</keyword>
<organism evidence="3 4">
    <name type="scientific">Streptomyces noursei</name>
    <name type="common">Streptomyces albulus</name>
    <dbReference type="NCBI Taxonomy" id="1971"/>
    <lineage>
        <taxon>Bacteria</taxon>
        <taxon>Bacillati</taxon>
        <taxon>Actinomycetota</taxon>
        <taxon>Actinomycetes</taxon>
        <taxon>Kitasatosporales</taxon>
        <taxon>Streptomycetaceae</taxon>
        <taxon>Streptomyces</taxon>
    </lineage>
</organism>